<evidence type="ECO:0000313" key="2">
    <source>
        <dbReference type="Proteomes" id="UP000078383"/>
    </source>
</evidence>
<reference evidence="1 2" key="1">
    <citation type="submission" date="2015-09" db="EMBL/GenBank/DDBJ databases">
        <authorList>
            <consortium name="Pathogen Informatics"/>
        </authorList>
    </citation>
    <scope>NUCLEOTIDE SEQUENCE [LARGE SCALE GENOMIC DNA]</scope>
    <source>
        <strain evidence="1 2">2789STDY5834889</strain>
    </source>
</reference>
<gene>
    <name evidence="1" type="ORF">ERS852502_01255</name>
</gene>
<dbReference type="RefSeq" id="WP_055171918.1">
    <property type="nucleotide sequence ID" value="NZ_CZBX01000005.1"/>
</dbReference>
<proteinExistence type="predicted"/>
<dbReference type="AlphaFoldDB" id="A0A174ZJP5"/>
<dbReference type="OrthoDB" id="1912088at2"/>
<accession>A0A174ZJP5</accession>
<protein>
    <submittedName>
        <fullName evidence="1">Uncharacterized protein</fullName>
    </submittedName>
</protein>
<dbReference type="Proteomes" id="UP000078383">
    <property type="component" value="Unassembled WGS sequence"/>
</dbReference>
<name>A0A174ZJP5_9FIRM</name>
<evidence type="ECO:0000313" key="1">
    <source>
        <dbReference type="EMBL" id="CUQ86007.1"/>
    </source>
</evidence>
<sequence length="94" mass="10908">MENWMNHPAMKTIDPLKLELIRTAARQTKGKSGNELAPVMLALITNANRQGLRFNPDEVSLILEVLKEGKSKEEQNQIDRMMEMTKNIFRKHFK</sequence>
<organism evidence="1 2">
    <name type="scientific">[Ruminococcus] torques</name>
    <dbReference type="NCBI Taxonomy" id="33039"/>
    <lineage>
        <taxon>Bacteria</taxon>
        <taxon>Bacillati</taxon>
        <taxon>Bacillota</taxon>
        <taxon>Clostridia</taxon>
        <taxon>Lachnospirales</taxon>
        <taxon>Lachnospiraceae</taxon>
        <taxon>Mediterraneibacter</taxon>
    </lineage>
</organism>
<dbReference type="EMBL" id="CZBX01000005">
    <property type="protein sequence ID" value="CUQ86007.1"/>
    <property type="molecule type" value="Genomic_DNA"/>
</dbReference>